<dbReference type="Pfam" id="PF05193">
    <property type="entry name" value="Peptidase_M16_C"/>
    <property type="match status" value="1"/>
</dbReference>
<gene>
    <name evidence="4" type="ORF">SDC9_73345</name>
</gene>
<protein>
    <submittedName>
        <fullName evidence="4">Putative zinc protease</fullName>
        <ecNumber evidence="4">3.4.24.-</ecNumber>
    </submittedName>
</protein>
<dbReference type="InterPro" id="IPR050361">
    <property type="entry name" value="MPP/UQCRC_Complex"/>
</dbReference>
<evidence type="ECO:0000259" key="2">
    <source>
        <dbReference type="Pfam" id="PF00675"/>
    </source>
</evidence>
<dbReference type="InterPro" id="IPR001431">
    <property type="entry name" value="Pept_M16_Zn_BS"/>
</dbReference>
<dbReference type="InterPro" id="IPR007863">
    <property type="entry name" value="Peptidase_M16_C"/>
</dbReference>
<feature type="domain" description="Peptidase M16 N-terminal" evidence="2">
    <location>
        <begin position="19"/>
        <end position="158"/>
    </location>
</feature>
<dbReference type="GO" id="GO:0046872">
    <property type="term" value="F:metal ion binding"/>
    <property type="evidence" value="ECO:0007669"/>
    <property type="project" value="InterPro"/>
</dbReference>
<evidence type="ECO:0000256" key="1">
    <source>
        <dbReference type="ARBA" id="ARBA00007261"/>
    </source>
</evidence>
<keyword evidence="4" id="KW-0378">Hydrolase</keyword>
<dbReference type="Pfam" id="PF00675">
    <property type="entry name" value="Peptidase_M16"/>
    <property type="match status" value="1"/>
</dbReference>
<evidence type="ECO:0000313" key="4">
    <source>
        <dbReference type="EMBL" id="MPM26840.1"/>
    </source>
</evidence>
<accession>A0A644YEH3</accession>
<dbReference type="SUPFAM" id="SSF63411">
    <property type="entry name" value="LuxS/MPP-like metallohydrolase"/>
    <property type="match status" value="2"/>
</dbReference>
<organism evidence="4">
    <name type="scientific">bioreactor metagenome</name>
    <dbReference type="NCBI Taxonomy" id="1076179"/>
    <lineage>
        <taxon>unclassified sequences</taxon>
        <taxon>metagenomes</taxon>
        <taxon>ecological metagenomes</taxon>
    </lineage>
</organism>
<keyword evidence="4" id="KW-0645">Protease</keyword>
<evidence type="ECO:0000259" key="3">
    <source>
        <dbReference type="Pfam" id="PF05193"/>
    </source>
</evidence>
<dbReference type="InterPro" id="IPR011249">
    <property type="entry name" value="Metalloenz_LuxS/M16"/>
</dbReference>
<dbReference type="AlphaFoldDB" id="A0A644YEH3"/>
<dbReference type="GO" id="GO:0006508">
    <property type="term" value="P:proteolysis"/>
    <property type="evidence" value="ECO:0007669"/>
    <property type="project" value="UniProtKB-KW"/>
</dbReference>
<dbReference type="PANTHER" id="PTHR11851">
    <property type="entry name" value="METALLOPROTEASE"/>
    <property type="match status" value="1"/>
</dbReference>
<dbReference type="PROSITE" id="PS00143">
    <property type="entry name" value="INSULINASE"/>
    <property type="match status" value="1"/>
</dbReference>
<reference evidence="4" key="1">
    <citation type="submission" date="2019-08" db="EMBL/GenBank/DDBJ databases">
        <authorList>
            <person name="Kucharzyk K."/>
            <person name="Murdoch R.W."/>
            <person name="Higgins S."/>
            <person name="Loffler F."/>
        </authorList>
    </citation>
    <scope>NUCLEOTIDE SEQUENCE</scope>
</reference>
<sequence>MFQTHHLTNGLRIIHHPFPSEISYCGIAINTGSRDEFPDEQGMAHFVEHMLFKGTEKRQAHHVINRMENVGGELNAYTTKEETFIYATFLSEYFERAVELLSDMVFHSTFPEHQIEKERDVILDEMNSYADSPSELIFDDFENLLFPNHEIGHYILGTSESLLALDKKKVDDFVNRQYSPANMVLFSFGKTPFSKVVRLTEQYFGFPDTRYLLSKKRERPLSETAKKSRIGKGTAQTHVILGARTFDMFQPDRYALYLLNHIVAGGATNSRLNNSLREKNGLVYNVESNVTLYTDTGLFSVYFACDKRQVERCLKLINKELRRIIEIPLSSGQLATAKRQYKGQLGIASENNESISLRMAKSYLHFNHYLPLEEVFSQIDAISAVQLQELAEKLFFPEQLYQLKYV</sequence>
<comment type="similarity">
    <text evidence="1">Belongs to the peptidase M16 family.</text>
</comment>
<proteinExistence type="inferred from homology"/>
<dbReference type="InterPro" id="IPR011765">
    <property type="entry name" value="Pept_M16_N"/>
</dbReference>
<dbReference type="EC" id="3.4.24.-" evidence="4"/>
<dbReference type="PANTHER" id="PTHR11851:SF49">
    <property type="entry name" value="MITOCHONDRIAL-PROCESSING PEPTIDASE SUBUNIT ALPHA"/>
    <property type="match status" value="1"/>
</dbReference>
<dbReference type="EMBL" id="VSSQ01004840">
    <property type="protein sequence ID" value="MPM26840.1"/>
    <property type="molecule type" value="Genomic_DNA"/>
</dbReference>
<comment type="caution">
    <text evidence="4">The sequence shown here is derived from an EMBL/GenBank/DDBJ whole genome shotgun (WGS) entry which is preliminary data.</text>
</comment>
<dbReference type="GO" id="GO:0004222">
    <property type="term" value="F:metalloendopeptidase activity"/>
    <property type="evidence" value="ECO:0007669"/>
    <property type="project" value="InterPro"/>
</dbReference>
<dbReference type="Gene3D" id="3.30.830.10">
    <property type="entry name" value="Metalloenzyme, LuxS/M16 peptidase-like"/>
    <property type="match status" value="2"/>
</dbReference>
<name>A0A644YEH3_9ZZZZ</name>
<feature type="domain" description="Peptidase M16 C-terminal" evidence="3">
    <location>
        <begin position="165"/>
        <end position="341"/>
    </location>
</feature>